<evidence type="ECO:0000256" key="1">
    <source>
        <dbReference type="SAM" id="MobiDB-lite"/>
    </source>
</evidence>
<feature type="compositionally biased region" description="Low complexity" evidence="1">
    <location>
        <begin position="129"/>
        <end position="139"/>
    </location>
</feature>
<proteinExistence type="predicted"/>
<organism evidence="3 4">
    <name type="scientific">Metarhizobium album</name>
    <dbReference type="NCBI Taxonomy" id="2182425"/>
    <lineage>
        <taxon>Bacteria</taxon>
        <taxon>Pseudomonadati</taxon>
        <taxon>Pseudomonadota</taxon>
        <taxon>Alphaproteobacteria</taxon>
        <taxon>Hyphomicrobiales</taxon>
        <taxon>Rhizobiaceae</taxon>
        <taxon>Metarhizobium</taxon>
    </lineage>
</organism>
<keyword evidence="2" id="KW-0732">Signal</keyword>
<evidence type="ECO:0000313" key="4">
    <source>
        <dbReference type="Proteomes" id="UP000245252"/>
    </source>
</evidence>
<feature type="chain" id="PRO_5015614090" description="Protein TolA" evidence="2">
    <location>
        <begin position="28"/>
        <end position="387"/>
    </location>
</feature>
<keyword evidence="4" id="KW-1185">Reference proteome</keyword>
<comment type="caution">
    <text evidence="3">The sequence shown here is derived from an EMBL/GenBank/DDBJ whole genome shotgun (WGS) entry which is preliminary data.</text>
</comment>
<dbReference type="EMBL" id="QFBC01000002">
    <property type="protein sequence ID" value="PWE57187.1"/>
    <property type="molecule type" value="Genomic_DNA"/>
</dbReference>
<sequence length="387" mass="41414">MKGSVVASGILHGLLLAAALVSIGAPASFEVADVEALPVDIIPVESITQTQQGDEKAEMKEKAAPIPTTKPSTVENAENAGDNDVDLKSAPVPITKPSNIETAAAPEKVEKVLPQQDDVANEIKEIQQEQEAAASQEVALKTEPKEEVKPDPKPEVKAETTPEPTPTETAEEALPENVPVPVAKPLQEKKPEEKKTAEEKPTPETKKAEEKPVEKKKTETANKNSDDKSKEDKKKQETAKSKSSKQSDFNADDIASLLNKTDAKSTGAKRSTETAALGTKKTTGGSKLSQSEMDALRGQIENNWSVIAGIEGADGVVVRVTMKLDETGDIIGDPQVVASGGSETARRTLEGSALRAIMKSRPFKNLPRDKYDAWSEVVVNFDPSELL</sequence>
<dbReference type="OrthoDB" id="7161229at2"/>
<feature type="compositionally biased region" description="Low complexity" evidence="1">
    <location>
        <begin position="274"/>
        <end position="289"/>
    </location>
</feature>
<reference evidence="3 4" key="1">
    <citation type="submission" date="2018-05" db="EMBL/GenBank/DDBJ databases">
        <title>The draft genome of strain NS-104.</title>
        <authorList>
            <person name="Hang P."/>
            <person name="Jiang J."/>
        </authorList>
    </citation>
    <scope>NUCLEOTIDE SEQUENCE [LARGE SCALE GENOMIC DNA]</scope>
    <source>
        <strain evidence="3 4">NS-104</strain>
    </source>
</reference>
<protein>
    <recommendedName>
        <fullName evidence="5">Protein TolA</fullName>
    </recommendedName>
</protein>
<feature type="region of interest" description="Disordered" evidence="1">
    <location>
        <begin position="48"/>
        <end position="106"/>
    </location>
</feature>
<dbReference type="SUPFAM" id="SSF74653">
    <property type="entry name" value="TolA/TonB C-terminal domain"/>
    <property type="match status" value="1"/>
</dbReference>
<dbReference type="Proteomes" id="UP000245252">
    <property type="component" value="Unassembled WGS sequence"/>
</dbReference>
<gene>
    <name evidence="3" type="ORF">DEM27_05975</name>
</gene>
<evidence type="ECO:0008006" key="5">
    <source>
        <dbReference type="Google" id="ProtNLM"/>
    </source>
</evidence>
<accession>A0A2U2DV64</accession>
<feature type="compositionally biased region" description="Basic and acidic residues" evidence="1">
    <location>
        <begin position="186"/>
        <end position="240"/>
    </location>
</feature>
<dbReference type="RefSeq" id="WP_109457290.1">
    <property type="nucleotide sequence ID" value="NZ_QFBC01000002.1"/>
</dbReference>
<feature type="compositionally biased region" description="Basic and acidic residues" evidence="1">
    <location>
        <begin position="53"/>
        <end position="63"/>
    </location>
</feature>
<name>A0A2U2DV64_9HYPH</name>
<feature type="compositionally biased region" description="Basic and acidic residues" evidence="1">
    <location>
        <begin position="140"/>
        <end position="160"/>
    </location>
</feature>
<feature type="region of interest" description="Disordered" evidence="1">
    <location>
        <begin position="125"/>
        <end position="291"/>
    </location>
</feature>
<evidence type="ECO:0000256" key="2">
    <source>
        <dbReference type="SAM" id="SignalP"/>
    </source>
</evidence>
<evidence type="ECO:0000313" key="3">
    <source>
        <dbReference type="EMBL" id="PWE57187.1"/>
    </source>
</evidence>
<dbReference type="Gene3D" id="3.30.1150.10">
    <property type="match status" value="1"/>
</dbReference>
<feature type="signal peptide" evidence="2">
    <location>
        <begin position="1"/>
        <end position="27"/>
    </location>
</feature>
<dbReference type="AlphaFoldDB" id="A0A2U2DV64"/>